<dbReference type="InterPro" id="IPR044862">
    <property type="entry name" value="Pro_4_hyd_alph_FE2OG_OXY"/>
</dbReference>
<dbReference type="GO" id="GO:0031418">
    <property type="term" value="F:L-ascorbic acid binding"/>
    <property type="evidence" value="ECO:0007669"/>
    <property type="project" value="UniProtKB-KW"/>
</dbReference>
<keyword evidence="2" id="KW-0479">Metal-binding</keyword>
<comment type="cofactor">
    <cofactor evidence="1">
        <name>L-ascorbate</name>
        <dbReference type="ChEBI" id="CHEBI:38290"/>
    </cofactor>
</comment>
<accession>A0A4R4EBE2</accession>
<evidence type="ECO:0000259" key="7">
    <source>
        <dbReference type="PROSITE" id="PS51471"/>
    </source>
</evidence>
<evidence type="ECO:0000313" key="8">
    <source>
        <dbReference type="EMBL" id="TCZ75205.1"/>
    </source>
</evidence>
<evidence type="ECO:0000256" key="6">
    <source>
        <dbReference type="ARBA" id="ARBA00023004"/>
    </source>
</evidence>
<sequence length="202" mass="22809">MQKPTQLLNQQPFIGCYPSVIPPEACQSLINLARVQLTPATVVGQSGLEYSQIRISNLAWFYHNHNEIVQSICKQIAEIVEQPIHFAQNLQVAHYGVGGKFEPHLDCYDLTQEAHKAFLERTGQRLYTALFYLNDVVSGGETYFPNLNIEVTPTTGTLLVFENCQPGTSSPDQRSLHGSKILQVGEKWIGTLWFCERPQYQI</sequence>
<evidence type="ECO:0000256" key="4">
    <source>
        <dbReference type="ARBA" id="ARBA00022964"/>
    </source>
</evidence>
<dbReference type="InterPro" id="IPR045054">
    <property type="entry name" value="P4HA-like"/>
</dbReference>
<dbReference type="SMART" id="SM00702">
    <property type="entry name" value="P4Hc"/>
    <property type="match status" value="1"/>
</dbReference>
<evidence type="ECO:0000256" key="1">
    <source>
        <dbReference type="ARBA" id="ARBA00001961"/>
    </source>
</evidence>
<dbReference type="GO" id="GO:0005506">
    <property type="term" value="F:iron ion binding"/>
    <property type="evidence" value="ECO:0007669"/>
    <property type="project" value="InterPro"/>
</dbReference>
<dbReference type="AlphaFoldDB" id="A0A4R4EBE2"/>
<evidence type="ECO:0000256" key="2">
    <source>
        <dbReference type="ARBA" id="ARBA00022723"/>
    </source>
</evidence>
<reference evidence="8 9" key="1">
    <citation type="submission" date="2019-03" db="EMBL/GenBank/DDBJ databases">
        <authorList>
            <person name="Kim M.K.M."/>
        </authorList>
    </citation>
    <scope>NUCLEOTIDE SEQUENCE [LARGE SCALE GENOMIC DNA]</scope>
    <source>
        <strain evidence="8 9">18JY21-1</strain>
    </source>
</reference>
<name>A0A4R4EBE2_9BACL</name>
<dbReference type="Pfam" id="PF13640">
    <property type="entry name" value="2OG-FeII_Oxy_3"/>
    <property type="match status" value="1"/>
</dbReference>
<organism evidence="8 9">
    <name type="scientific">Paenibacillus albiflavus</name>
    <dbReference type="NCBI Taxonomy" id="2545760"/>
    <lineage>
        <taxon>Bacteria</taxon>
        <taxon>Bacillati</taxon>
        <taxon>Bacillota</taxon>
        <taxon>Bacilli</taxon>
        <taxon>Bacillales</taxon>
        <taxon>Paenibacillaceae</taxon>
        <taxon>Paenibacillus</taxon>
    </lineage>
</organism>
<proteinExistence type="predicted"/>
<dbReference type="EMBL" id="SKFG01000022">
    <property type="protein sequence ID" value="TCZ75205.1"/>
    <property type="molecule type" value="Genomic_DNA"/>
</dbReference>
<comment type="caution">
    <text evidence="8">The sequence shown here is derived from an EMBL/GenBank/DDBJ whole genome shotgun (WGS) entry which is preliminary data.</text>
</comment>
<dbReference type="InterPro" id="IPR005123">
    <property type="entry name" value="Oxoglu/Fe-dep_dioxygenase_dom"/>
</dbReference>
<keyword evidence="9" id="KW-1185">Reference proteome</keyword>
<dbReference type="Proteomes" id="UP000295418">
    <property type="component" value="Unassembled WGS sequence"/>
</dbReference>
<dbReference type="RefSeq" id="WP_132419617.1">
    <property type="nucleotide sequence ID" value="NZ_SKFG01000022.1"/>
</dbReference>
<dbReference type="PANTHER" id="PTHR10869:SF246">
    <property type="entry name" value="TRANSMEMBRANE PROLYL 4-HYDROXYLASE"/>
    <property type="match status" value="1"/>
</dbReference>
<evidence type="ECO:0000313" key="9">
    <source>
        <dbReference type="Proteomes" id="UP000295418"/>
    </source>
</evidence>
<keyword evidence="6" id="KW-0408">Iron</keyword>
<dbReference type="PROSITE" id="PS51471">
    <property type="entry name" value="FE2OG_OXY"/>
    <property type="match status" value="1"/>
</dbReference>
<dbReference type="Gene3D" id="2.60.120.620">
    <property type="entry name" value="q2cbj1_9rhob like domain"/>
    <property type="match status" value="1"/>
</dbReference>
<gene>
    <name evidence="8" type="ORF">E0485_18860</name>
</gene>
<evidence type="ECO:0000256" key="3">
    <source>
        <dbReference type="ARBA" id="ARBA00022896"/>
    </source>
</evidence>
<keyword evidence="4" id="KW-0223">Dioxygenase</keyword>
<dbReference type="GO" id="GO:0004656">
    <property type="term" value="F:procollagen-proline 4-dioxygenase activity"/>
    <property type="evidence" value="ECO:0007669"/>
    <property type="project" value="TreeGrafter"/>
</dbReference>
<dbReference type="PANTHER" id="PTHR10869">
    <property type="entry name" value="PROLYL 4-HYDROXYLASE ALPHA SUBUNIT"/>
    <property type="match status" value="1"/>
</dbReference>
<dbReference type="OrthoDB" id="269774at2"/>
<protein>
    <submittedName>
        <fullName evidence="8">2OG-Fe(II) oxygenase</fullName>
    </submittedName>
</protein>
<evidence type="ECO:0000256" key="5">
    <source>
        <dbReference type="ARBA" id="ARBA00023002"/>
    </source>
</evidence>
<feature type="domain" description="Fe2OG dioxygenase" evidence="7">
    <location>
        <begin position="83"/>
        <end position="196"/>
    </location>
</feature>
<keyword evidence="3" id="KW-0847">Vitamin C</keyword>
<dbReference type="InterPro" id="IPR006620">
    <property type="entry name" value="Pro_4_hyd_alph"/>
</dbReference>
<keyword evidence="5" id="KW-0560">Oxidoreductase</keyword>